<accession>A0AAE3IBH7</accession>
<dbReference type="Proteomes" id="UP001209746">
    <property type="component" value="Unassembled WGS sequence"/>
</dbReference>
<dbReference type="RefSeq" id="WP_315908707.1">
    <property type="nucleotide sequence ID" value="NZ_JAOPKC010000006.1"/>
</dbReference>
<comment type="caution">
    <text evidence="4">The sequence shown here is derived from an EMBL/GenBank/DDBJ whole genome shotgun (WGS) entry which is preliminary data.</text>
</comment>
<gene>
    <name evidence="4" type="ORF">OB914_09000</name>
    <name evidence="3" type="ORF">OB916_07660</name>
</gene>
<keyword evidence="1" id="KW-0472">Membrane</keyword>
<proteinExistence type="predicted"/>
<evidence type="ECO:0000313" key="5">
    <source>
        <dbReference type="Proteomes" id="UP001208186"/>
    </source>
</evidence>
<dbReference type="AlphaFoldDB" id="A0AAE3IBH7"/>
<dbReference type="InterPro" id="IPR012859">
    <property type="entry name" value="Pilin_N_archaeal"/>
</dbReference>
<keyword evidence="5" id="KW-1185">Reference proteome</keyword>
<keyword evidence="1" id="KW-0812">Transmembrane</keyword>
<organism evidence="4 6">
    <name type="scientific">Halapricum hydrolyticum</name>
    <dbReference type="NCBI Taxonomy" id="2979991"/>
    <lineage>
        <taxon>Archaea</taxon>
        <taxon>Methanobacteriati</taxon>
        <taxon>Methanobacteriota</taxon>
        <taxon>Stenosarchaea group</taxon>
        <taxon>Halobacteria</taxon>
        <taxon>Halobacteriales</taxon>
        <taxon>Haloarculaceae</taxon>
        <taxon>Halapricum</taxon>
    </lineage>
</organism>
<evidence type="ECO:0000313" key="3">
    <source>
        <dbReference type="EMBL" id="MCU4717942.1"/>
    </source>
</evidence>
<evidence type="ECO:0000313" key="6">
    <source>
        <dbReference type="Proteomes" id="UP001209746"/>
    </source>
</evidence>
<name>A0AAE3IBH7_9EURY</name>
<feature type="domain" description="Archaeal Type IV pilin N-terminal" evidence="2">
    <location>
        <begin position="10"/>
        <end position="79"/>
    </location>
</feature>
<evidence type="ECO:0000256" key="1">
    <source>
        <dbReference type="SAM" id="Phobius"/>
    </source>
</evidence>
<protein>
    <submittedName>
        <fullName evidence="4">Type IV pilin</fullName>
    </submittedName>
</protein>
<sequence>MRNAGPGPDRGVSELTSALTLVGIALVIVVAIGSSVLFLGESQSGPEAQFGFDYRDESQRLLVAYEGGDTFTAGNVSIQGPNDASARWSELTGTDPSATIQQGLPAPVTEGGAYGRPVNPDDSIRVVYINPETGEATVLDTWNGTDPF</sequence>
<evidence type="ECO:0000259" key="2">
    <source>
        <dbReference type="Pfam" id="PF07790"/>
    </source>
</evidence>
<dbReference type="EMBL" id="JAOPKD010000007">
    <property type="protein sequence ID" value="MCU4727107.1"/>
    <property type="molecule type" value="Genomic_DNA"/>
</dbReference>
<dbReference type="Proteomes" id="UP001208186">
    <property type="component" value="Unassembled WGS sequence"/>
</dbReference>
<reference evidence="4" key="1">
    <citation type="submission" date="2023-02" db="EMBL/GenBank/DDBJ databases">
        <title>Enrichment on poylsaccharides allowed isolation of novel metabolic and taxonomic groups of Haloarchaea.</title>
        <authorList>
            <person name="Sorokin D.Y."/>
            <person name="Elcheninov A.G."/>
            <person name="Khizhniak T.V."/>
            <person name="Kolganova T.V."/>
            <person name="Kublanov I.V."/>
        </authorList>
    </citation>
    <scope>NUCLEOTIDE SEQUENCE</scope>
    <source>
        <strain evidence="3 5">HArc-curdl5-1</strain>
        <strain evidence="4">HArc-curdl7</strain>
    </source>
</reference>
<feature type="transmembrane region" description="Helical" evidence="1">
    <location>
        <begin position="15"/>
        <end position="39"/>
    </location>
</feature>
<evidence type="ECO:0000313" key="4">
    <source>
        <dbReference type="EMBL" id="MCU4727107.1"/>
    </source>
</evidence>
<dbReference type="EMBL" id="JAOPKC010000006">
    <property type="protein sequence ID" value="MCU4717942.1"/>
    <property type="molecule type" value="Genomic_DNA"/>
</dbReference>
<keyword evidence="1" id="KW-1133">Transmembrane helix</keyword>
<dbReference type="Pfam" id="PF07790">
    <property type="entry name" value="Pilin_N"/>
    <property type="match status" value="1"/>
</dbReference>